<proteinExistence type="predicted"/>
<reference evidence="2" key="1">
    <citation type="journal article" date="2023" name="Nat. Plants">
        <title>Single-cell RNA sequencing provides a high-resolution roadmap for understanding the multicellular compartmentation of specialized metabolism.</title>
        <authorList>
            <person name="Sun S."/>
            <person name="Shen X."/>
            <person name="Li Y."/>
            <person name="Li Y."/>
            <person name="Wang S."/>
            <person name="Li R."/>
            <person name="Zhang H."/>
            <person name="Shen G."/>
            <person name="Guo B."/>
            <person name="Wei J."/>
            <person name="Xu J."/>
            <person name="St-Pierre B."/>
            <person name="Chen S."/>
            <person name="Sun C."/>
        </authorList>
    </citation>
    <scope>NUCLEOTIDE SEQUENCE [LARGE SCALE GENOMIC DNA]</scope>
</reference>
<accession>A0ACC0BTG0</accession>
<dbReference type="Proteomes" id="UP001060085">
    <property type="component" value="Linkage Group LG02"/>
</dbReference>
<comment type="caution">
    <text evidence="1">The sequence shown here is derived from an EMBL/GenBank/DDBJ whole genome shotgun (WGS) entry which is preliminary data.</text>
</comment>
<gene>
    <name evidence="1" type="ORF">M9H77_06817</name>
</gene>
<organism evidence="1 2">
    <name type="scientific">Catharanthus roseus</name>
    <name type="common">Madagascar periwinkle</name>
    <name type="synonym">Vinca rosea</name>
    <dbReference type="NCBI Taxonomy" id="4058"/>
    <lineage>
        <taxon>Eukaryota</taxon>
        <taxon>Viridiplantae</taxon>
        <taxon>Streptophyta</taxon>
        <taxon>Embryophyta</taxon>
        <taxon>Tracheophyta</taxon>
        <taxon>Spermatophyta</taxon>
        <taxon>Magnoliopsida</taxon>
        <taxon>eudicotyledons</taxon>
        <taxon>Gunneridae</taxon>
        <taxon>Pentapetalae</taxon>
        <taxon>asterids</taxon>
        <taxon>lamiids</taxon>
        <taxon>Gentianales</taxon>
        <taxon>Apocynaceae</taxon>
        <taxon>Rauvolfioideae</taxon>
        <taxon>Vinceae</taxon>
        <taxon>Catharanthinae</taxon>
        <taxon>Catharanthus</taxon>
    </lineage>
</organism>
<name>A0ACC0BTG0_CATRO</name>
<keyword evidence="2" id="KW-1185">Reference proteome</keyword>
<dbReference type="EMBL" id="CM044702">
    <property type="protein sequence ID" value="KAI5675867.1"/>
    <property type="molecule type" value="Genomic_DNA"/>
</dbReference>
<sequence length="235" mass="25879">MVRGTKKKRAHLETSTPASATILLGTSASPTTTSTPLVTLTPFPQLSYLSLTTISAPSSSSAAGTSLRHAPCLRLIKCHFFFNICTASTSNRLVQNGLLKSLRSTFLRLMQKKYRWDPLHKHAIWDAWEKRASLHYKDLMYEVPYTSLCNVWSSDAFKKKREAAQRNHLQGHGGQGPENRRGICTFRVVRATASAEGTNGSTTPTDEQLMFEATGGSNKGHVYSFCSQSAAIPAR</sequence>
<evidence type="ECO:0000313" key="1">
    <source>
        <dbReference type="EMBL" id="KAI5675867.1"/>
    </source>
</evidence>
<protein>
    <submittedName>
        <fullName evidence="1">Uncharacterized protein</fullName>
    </submittedName>
</protein>
<evidence type="ECO:0000313" key="2">
    <source>
        <dbReference type="Proteomes" id="UP001060085"/>
    </source>
</evidence>